<dbReference type="Proteomes" id="UP000198251">
    <property type="component" value="Chromosome I"/>
</dbReference>
<proteinExistence type="predicted"/>
<protein>
    <submittedName>
        <fullName evidence="1">Uncharacterized protein</fullName>
    </submittedName>
</protein>
<dbReference type="EMBL" id="LT607733">
    <property type="protein sequence ID" value="SCG19029.1"/>
    <property type="molecule type" value="Genomic_DNA"/>
</dbReference>
<gene>
    <name evidence="1" type="ORF">GA0070610_5389</name>
</gene>
<keyword evidence="2" id="KW-1185">Reference proteome</keyword>
<reference evidence="1 2" key="1">
    <citation type="submission" date="2016-06" db="EMBL/GenBank/DDBJ databases">
        <authorList>
            <person name="Kjaerup R.B."/>
            <person name="Dalgaard T.S."/>
            <person name="Juul-Madsen H.R."/>
        </authorList>
    </citation>
    <scope>NUCLEOTIDE SEQUENCE [LARGE SCALE GENOMIC DNA]</scope>
    <source>
        <strain evidence="1 2">DSM 43913</strain>
    </source>
</reference>
<sequence>MLPVVAARDAVGRDSPDPRTLILNARTKVRTF</sequence>
<evidence type="ECO:0000313" key="1">
    <source>
        <dbReference type="EMBL" id="SCG19029.1"/>
    </source>
</evidence>
<accession>A0A1C5GGS4</accession>
<organism evidence="1 2">
    <name type="scientific">Micromonospora echinofusca</name>
    <dbReference type="NCBI Taxonomy" id="47858"/>
    <lineage>
        <taxon>Bacteria</taxon>
        <taxon>Bacillati</taxon>
        <taxon>Actinomycetota</taxon>
        <taxon>Actinomycetes</taxon>
        <taxon>Micromonosporales</taxon>
        <taxon>Micromonosporaceae</taxon>
        <taxon>Micromonospora</taxon>
    </lineage>
</organism>
<name>A0A1C5GGS4_MICEH</name>
<dbReference type="AlphaFoldDB" id="A0A1C5GGS4"/>
<evidence type="ECO:0000313" key="2">
    <source>
        <dbReference type="Proteomes" id="UP000198251"/>
    </source>
</evidence>